<keyword evidence="3" id="KW-0238">DNA-binding</keyword>
<evidence type="ECO:0000259" key="5">
    <source>
        <dbReference type="Pfam" id="PF01420"/>
    </source>
</evidence>
<keyword evidence="4" id="KW-0175">Coiled coil</keyword>
<dbReference type="InterPro" id="IPR000055">
    <property type="entry name" value="Restrct_endonuc_typeI_TRD"/>
</dbReference>
<dbReference type="GO" id="GO:0009307">
    <property type="term" value="P:DNA restriction-modification system"/>
    <property type="evidence" value="ECO:0007669"/>
    <property type="project" value="UniProtKB-KW"/>
</dbReference>
<comment type="caution">
    <text evidence="6">The sequence shown here is derived from an EMBL/GenBank/DDBJ whole genome shotgun (WGS) entry which is preliminary data.</text>
</comment>
<dbReference type="CDD" id="cd17275">
    <property type="entry name" value="RMtype1_S_MjaORF132P-TRD1-CR1_like"/>
    <property type="match status" value="1"/>
</dbReference>
<dbReference type="InterPro" id="IPR052021">
    <property type="entry name" value="Type-I_RS_S_subunit"/>
</dbReference>
<feature type="domain" description="Type I restriction modification DNA specificity" evidence="5">
    <location>
        <begin position="225"/>
        <end position="406"/>
    </location>
</feature>
<name>A0A832SVJ3_9EURY</name>
<dbReference type="SUPFAM" id="SSF116734">
    <property type="entry name" value="DNA methylase specificity domain"/>
    <property type="match status" value="2"/>
</dbReference>
<evidence type="ECO:0000313" key="7">
    <source>
        <dbReference type="Proteomes" id="UP000645676"/>
    </source>
</evidence>
<dbReference type="Proteomes" id="UP000645676">
    <property type="component" value="Unassembled WGS sequence"/>
</dbReference>
<dbReference type="PANTHER" id="PTHR30408">
    <property type="entry name" value="TYPE-1 RESTRICTION ENZYME ECOKI SPECIFICITY PROTEIN"/>
    <property type="match status" value="1"/>
</dbReference>
<sequence>MFYKEENFKKTEIGEIPEDWEIVELKDVCKKIKAGGTPKTSVEEYYKNGTIPFVKIEDITNSNKYLTNTKIKITEEGLNNSNAWIVPKNSVLFAMYGSIGETAINKIEVATNQAILGIIPKDNILESEFLYYILAKNKNYYSKLGMQTTQKNLNAQIVKSFKIPLPPLEEQKQIAKILTKIDEGIEIIEKSINKLERIKKGLMHKLLTKGIGHSRFKKSEIGEIPEDWEVFEIKDIFEVKTGTTPSTKKSEYWENGEINWITPLDLSRLNEKIYIGSSERKVTKIALEKCNLNLIPKGSIIISTRAPVGYVAVLTVESTFNQGCKGLVPKNNDSVNTEFYAYYLKFKKNLLENLSGGSTFKELSKSMLENFKIPLPPLEEQKQIAKILSSVDKSIELKKQKKEKLQRMKKKIMELLLTGKVRVKT</sequence>
<evidence type="ECO:0000256" key="2">
    <source>
        <dbReference type="ARBA" id="ARBA00022747"/>
    </source>
</evidence>
<reference evidence="6" key="1">
    <citation type="journal article" date="2020" name="bioRxiv">
        <title>A rank-normalized archaeal taxonomy based on genome phylogeny resolves widespread incomplete and uneven classifications.</title>
        <authorList>
            <person name="Rinke C."/>
            <person name="Chuvochina M."/>
            <person name="Mussig A.J."/>
            <person name="Chaumeil P.-A."/>
            <person name="Waite D.W."/>
            <person name="Whitman W.B."/>
            <person name="Parks D.H."/>
            <person name="Hugenholtz P."/>
        </authorList>
    </citation>
    <scope>NUCLEOTIDE SEQUENCE</scope>
    <source>
        <strain evidence="6">UBA8849</strain>
    </source>
</reference>
<organism evidence="6 7">
    <name type="scientific">Methanocaldococcus jannaschii</name>
    <dbReference type="NCBI Taxonomy" id="2190"/>
    <lineage>
        <taxon>Archaea</taxon>
        <taxon>Methanobacteriati</taxon>
        <taxon>Methanobacteriota</taxon>
        <taxon>Methanomada group</taxon>
        <taxon>Methanococci</taxon>
        <taxon>Methanococcales</taxon>
        <taxon>Methanocaldococcaceae</taxon>
        <taxon>Methanocaldococcus</taxon>
    </lineage>
</organism>
<dbReference type="Gene3D" id="1.10.287.1120">
    <property type="entry name" value="Bipartite methylase S protein"/>
    <property type="match status" value="1"/>
</dbReference>
<feature type="domain" description="Type I restriction modification DNA specificity" evidence="5">
    <location>
        <begin position="17"/>
        <end position="197"/>
    </location>
</feature>
<evidence type="ECO:0000256" key="3">
    <source>
        <dbReference type="ARBA" id="ARBA00023125"/>
    </source>
</evidence>
<dbReference type="GO" id="GO:0003677">
    <property type="term" value="F:DNA binding"/>
    <property type="evidence" value="ECO:0007669"/>
    <property type="project" value="UniProtKB-KW"/>
</dbReference>
<feature type="coiled-coil region" evidence="4">
    <location>
        <begin position="391"/>
        <end position="418"/>
    </location>
</feature>
<dbReference type="InterPro" id="IPR044946">
    <property type="entry name" value="Restrct_endonuc_typeI_TRD_sf"/>
</dbReference>
<dbReference type="Pfam" id="PF01420">
    <property type="entry name" value="Methylase_S"/>
    <property type="match status" value="2"/>
</dbReference>
<accession>A0A832SVJ3</accession>
<gene>
    <name evidence="6" type="ORF">HA335_03490</name>
</gene>
<comment type="similarity">
    <text evidence="1">Belongs to the type-I restriction system S methylase family.</text>
</comment>
<dbReference type="EMBL" id="DUJR01000018">
    <property type="protein sequence ID" value="HII59634.1"/>
    <property type="molecule type" value="Genomic_DNA"/>
</dbReference>
<protein>
    <recommendedName>
        <fullName evidence="5">Type I restriction modification DNA specificity domain-containing protein</fullName>
    </recommendedName>
</protein>
<dbReference type="CDD" id="cd17273">
    <property type="entry name" value="RMtype1_S_EcoJA69PI-TRD1-CR1_like"/>
    <property type="match status" value="1"/>
</dbReference>
<dbReference type="Gene3D" id="3.90.220.20">
    <property type="entry name" value="DNA methylase specificity domains"/>
    <property type="match status" value="2"/>
</dbReference>
<dbReference type="AlphaFoldDB" id="A0A832SVJ3"/>
<dbReference type="PANTHER" id="PTHR30408:SF12">
    <property type="entry name" value="TYPE I RESTRICTION ENZYME MJAVIII SPECIFICITY SUBUNIT"/>
    <property type="match status" value="1"/>
</dbReference>
<keyword evidence="2" id="KW-0680">Restriction system</keyword>
<evidence type="ECO:0000256" key="4">
    <source>
        <dbReference type="SAM" id="Coils"/>
    </source>
</evidence>
<evidence type="ECO:0000256" key="1">
    <source>
        <dbReference type="ARBA" id="ARBA00010923"/>
    </source>
</evidence>
<evidence type="ECO:0000313" key="6">
    <source>
        <dbReference type="EMBL" id="HII59634.1"/>
    </source>
</evidence>
<proteinExistence type="inferred from homology"/>